<sequence>MTTVNDDTAARNLRRLRRRRDLLLHQVEEAHELMTRTDITSSDLFLAKCDLLFAARKDFLEVQDEIFDANFDAPAESQIGIVEEGNRFEEMYFRVKSFEKALHRQSEELRQDRRSQGPVDDLANSTRLSDSANMSIRLPRLEVPIFAGDIKSYANFSAMYKSVIHDGPYPDAVKMSYLRSLLQGPALALIEHLPLTGDNYALAYNLIEQRFGSKRVRANFHINSPLNFKPLAGESLPELRGFLDVFGTEFKALENLELANLENYFMVCLALRNLPASLRTLFERQLESTTIPEFDTLIQFVEDQCRIKEFNSQFTINKGISKDQILNSGRKFPTPPAKKPYQHTLVMTPSPADQLPPDQDHRTTCPCCNNNHSIYGCKAFRHMSLQRRIRVVGEAQLCHRCLGRHASAQCTSTGQCSRCSLSDHHSLLHPHPNTTASASHHLPPVQPSGASGSTTADWEMPQTLVASEVAASPSTQSIVLLGTVQAFIKDKWGSWYPIRVVLDVGSQINLISAACVQRLGLTTQPRSIQICGAMQRSVGESSGVVKCTLSPRSFAFDPISVHANVVPQVCANLPTSSVNHDIYQRFQQLDLADRSFHRPGEIDFLLGASAYATLFKPGFQIIQGEPAAIQTTFGYVIIGSLSQACTPVDSNPPGNISLLTLDESVQRFWKEQEVCVELPNDPEDVLVEEHFTATHSRTSSGAYMVRLPFKTQTLPPFGNSRDIAARRWFTQERRLRQDTALKTHYNNFLQEYLDLGHMSLASSPGVNFIPHFAIVKDSPTTPVRVVFDGSCRDSSGLSINDRLHTGPALQQDIADIILLFRHQPVALTMDICKMFRQILIHPHDRKFQHIFFRKNENEPLLEYELNTVTYGLNPSPYQALRVLRQLITDDGAAFPRASRALRESTYIDDVCVAVSSITEACLLKTELITLLKLGGFELRKWASNEPAVLDDLPPDHKTAVLLLKADSEASLRVLGIKWHPSEDQFSYSVRELTPATTKRLVLSQIASIFDPMGWLAPMVFWAKTYLRALWTMTLDWDTPLPESMQAQWMTFANQFPELNQLTIPRYTGFPGAQVYHLVGFCDGSESGYAAAVYLRAASDDDSLVRTYLLKAKSRVAPLKTLTIPRLELNGALLLARLLHSLNPLIQAISVRDTYLYTDSTIVLQWLSFPPSKLKTYCANRVVEILTYTSVTQWRHVRTDLNAADCASRGLYPSNLISHPLWWSGPSFLLCPLAEWPALPDKYGSVSDLPEVKVDTVLSFTVTTADATSKEPFLISIINSFSTLNRLRRVLAWTMRFCHNVITGPPRRSGPLTVDEIQASMNAIVRSTQEHFFGPELSALQAGKLPKRLQGLLPFIDDVGLLRVGGRLQYSLLPFAAKHPLILPKNTHLTKLICDYYHQSLLHAGPQATQAAIQSRFWILSLRSYLRQQIRKCATCLRFSSTRQHPVMGVLPSIRVTPFRAFLHTGVDMAGPIFIKDSPRRNARITKAYLAVFVCTSTKAAHLEIVSDLTTVAFEAALSRFISRRGLCKKILCDNGKNFVGAANEAKRVVDFLRSSEANITNYLTTHEITYQFNPPEAPWMGGLWESAVKSAKRHLNRITANRKFTFEEMATLLCRIEATLNSRPLVRSSADPTEPLDVLTPGHFLIGGPLRLPPEDNVLSVPDNLLTRWKSIQQCHQEFWRRWSSEYLHTLTNRSKWIHSSAPLRVGDVVIILKENTRPLDWPLAIVQELRMGKDCIARSAV</sequence>
<feature type="region of interest" description="Disordered" evidence="1">
    <location>
        <begin position="430"/>
        <end position="456"/>
    </location>
</feature>
<dbReference type="PANTHER" id="PTHR47331">
    <property type="entry name" value="PHD-TYPE DOMAIN-CONTAINING PROTEIN"/>
    <property type="match status" value="1"/>
</dbReference>
<dbReference type="Gene3D" id="3.30.420.10">
    <property type="entry name" value="Ribonuclease H-like superfamily/Ribonuclease H"/>
    <property type="match status" value="1"/>
</dbReference>
<dbReference type="InterPro" id="IPR043502">
    <property type="entry name" value="DNA/RNA_pol_sf"/>
</dbReference>
<dbReference type="InterPro" id="IPR041588">
    <property type="entry name" value="Integrase_H2C2"/>
</dbReference>
<keyword evidence="4" id="KW-1185">Reference proteome</keyword>
<organism evidence="3 4">
    <name type="scientific">Nesidiocoris tenuis</name>
    <dbReference type="NCBI Taxonomy" id="355587"/>
    <lineage>
        <taxon>Eukaryota</taxon>
        <taxon>Metazoa</taxon>
        <taxon>Ecdysozoa</taxon>
        <taxon>Arthropoda</taxon>
        <taxon>Hexapoda</taxon>
        <taxon>Insecta</taxon>
        <taxon>Pterygota</taxon>
        <taxon>Neoptera</taxon>
        <taxon>Paraneoptera</taxon>
        <taxon>Hemiptera</taxon>
        <taxon>Heteroptera</taxon>
        <taxon>Panheteroptera</taxon>
        <taxon>Cimicomorpha</taxon>
        <taxon>Miridae</taxon>
        <taxon>Dicyphina</taxon>
        <taxon>Nesidiocoris</taxon>
    </lineage>
</organism>
<dbReference type="Pfam" id="PF05380">
    <property type="entry name" value="Peptidase_A17"/>
    <property type="match status" value="1"/>
</dbReference>
<dbReference type="Pfam" id="PF17921">
    <property type="entry name" value="Integrase_H2C2"/>
    <property type="match status" value="1"/>
</dbReference>
<dbReference type="OrthoDB" id="6595074at2759"/>
<evidence type="ECO:0000313" key="4">
    <source>
        <dbReference type="Proteomes" id="UP000479000"/>
    </source>
</evidence>
<dbReference type="Pfam" id="PF03564">
    <property type="entry name" value="DUF1759"/>
    <property type="match status" value="1"/>
</dbReference>
<dbReference type="InterPro" id="IPR012337">
    <property type="entry name" value="RNaseH-like_sf"/>
</dbReference>
<dbReference type="PANTHER" id="PTHR47331:SF4">
    <property type="entry name" value="PEPTIDASE S1 DOMAIN-CONTAINING PROTEIN"/>
    <property type="match status" value="1"/>
</dbReference>
<dbReference type="Pfam" id="PF18701">
    <property type="entry name" value="DUF5641"/>
    <property type="match status" value="1"/>
</dbReference>
<evidence type="ECO:0000313" key="3">
    <source>
        <dbReference type="EMBL" id="CAB0017372.1"/>
    </source>
</evidence>
<evidence type="ECO:0000259" key="2">
    <source>
        <dbReference type="PROSITE" id="PS50994"/>
    </source>
</evidence>
<dbReference type="SUPFAM" id="SSF56672">
    <property type="entry name" value="DNA/RNA polymerases"/>
    <property type="match status" value="1"/>
</dbReference>
<feature type="non-terminal residue" evidence="3">
    <location>
        <position position="1742"/>
    </location>
</feature>
<dbReference type="GO" id="GO:0042575">
    <property type="term" value="C:DNA polymerase complex"/>
    <property type="evidence" value="ECO:0007669"/>
    <property type="project" value="UniProtKB-ARBA"/>
</dbReference>
<dbReference type="EMBL" id="CADCXU010031309">
    <property type="protein sequence ID" value="CAB0017372.1"/>
    <property type="molecule type" value="Genomic_DNA"/>
</dbReference>
<dbReference type="InterPro" id="IPR008042">
    <property type="entry name" value="Retrotrans_Pao"/>
</dbReference>
<dbReference type="Proteomes" id="UP000479000">
    <property type="component" value="Unassembled WGS sequence"/>
</dbReference>
<dbReference type="SUPFAM" id="SSF53098">
    <property type="entry name" value="Ribonuclease H-like"/>
    <property type="match status" value="1"/>
</dbReference>
<dbReference type="InterPro" id="IPR005312">
    <property type="entry name" value="DUF1759"/>
</dbReference>
<proteinExistence type="predicted"/>
<reference evidence="3 4" key="1">
    <citation type="submission" date="2020-02" db="EMBL/GenBank/DDBJ databases">
        <authorList>
            <person name="Ferguson B K."/>
        </authorList>
    </citation>
    <scope>NUCLEOTIDE SEQUENCE [LARGE SCALE GENOMIC DNA]</scope>
</reference>
<dbReference type="PROSITE" id="PS50994">
    <property type="entry name" value="INTEGRASE"/>
    <property type="match status" value="1"/>
</dbReference>
<feature type="domain" description="Integrase catalytic" evidence="2">
    <location>
        <begin position="1453"/>
        <end position="1643"/>
    </location>
</feature>
<dbReference type="InterPro" id="IPR001584">
    <property type="entry name" value="Integrase_cat-core"/>
</dbReference>
<gene>
    <name evidence="3" type="ORF">NTEN_LOCUS21390</name>
</gene>
<name>A0A6H5HJS1_9HEMI</name>
<protein>
    <recommendedName>
        <fullName evidence="2">Integrase catalytic domain-containing protein</fullName>
    </recommendedName>
</protein>
<dbReference type="InterPro" id="IPR036397">
    <property type="entry name" value="RNaseH_sf"/>
</dbReference>
<accession>A0A6H5HJS1</accession>
<dbReference type="GO" id="GO:0071897">
    <property type="term" value="P:DNA biosynthetic process"/>
    <property type="evidence" value="ECO:0007669"/>
    <property type="project" value="UniProtKB-ARBA"/>
</dbReference>
<feature type="compositionally biased region" description="Basic and acidic residues" evidence="1">
    <location>
        <begin position="106"/>
        <end position="115"/>
    </location>
</feature>
<feature type="region of interest" description="Disordered" evidence="1">
    <location>
        <begin position="106"/>
        <end position="125"/>
    </location>
</feature>
<dbReference type="InterPro" id="IPR040676">
    <property type="entry name" value="DUF5641"/>
</dbReference>
<evidence type="ECO:0000256" key="1">
    <source>
        <dbReference type="SAM" id="MobiDB-lite"/>
    </source>
</evidence>
<dbReference type="GO" id="GO:0015074">
    <property type="term" value="P:DNA integration"/>
    <property type="evidence" value="ECO:0007669"/>
    <property type="project" value="InterPro"/>
</dbReference>
<dbReference type="GO" id="GO:0003676">
    <property type="term" value="F:nucleic acid binding"/>
    <property type="evidence" value="ECO:0007669"/>
    <property type="project" value="InterPro"/>
</dbReference>